<protein>
    <submittedName>
        <fullName evidence="2">Uncharacterized protein</fullName>
    </submittedName>
</protein>
<evidence type="ECO:0000256" key="1">
    <source>
        <dbReference type="SAM" id="MobiDB-lite"/>
    </source>
</evidence>
<dbReference type="EMBL" id="ML119899">
    <property type="protein sequence ID" value="RPA71792.1"/>
    <property type="molecule type" value="Genomic_DNA"/>
</dbReference>
<accession>A0A3N4HBF7</accession>
<feature type="compositionally biased region" description="Low complexity" evidence="1">
    <location>
        <begin position="23"/>
        <end position="45"/>
    </location>
</feature>
<sequence length="225" mass="25107">MAPIKDMSVQQLPEPGSSPQPNASSPHRLSSPLSSPSATPTSSRPNNNDPSIKIFIDKCKKESARFQELLDNASSSIDPSNPNLLTVRKIARYEKMLSTLKSNMENPLSEYDNRRISHERWIASQKLRGVDPIPENQIAAGEAFSNGTIDLSKWTVFYEGRKHKEFHRSKAAWNEFGLLDKGRAGKARPFMVVSSKLLATSHRAVLTYDESSTKMGHIQMNRSPS</sequence>
<organism evidence="2 3">
    <name type="scientific">Ascobolus immersus RN42</name>
    <dbReference type="NCBI Taxonomy" id="1160509"/>
    <lineage>
        <taxon>Eukaryota</taxon>
        <taxon>Fungi</taxon>
        <taxon>Dikarya</taxon>
        <taxon>Ascomycota</taxon>
        <taxon>Pezizomycotina</taxon>
        <taxon>Pezizomycetes</taxon>
        <taxon>Pezizales</taxon>
        <taxon>Ascobolaceae</taxon>
        <taxon>Ascobolus</taxon>
    </lineage>
</organism>
<dbReference type="AlphaFoldDB" id="A0A3N4HBF7"/>
<reference evidence="2 3" key="1">
    <citation type="journal article" date="2018" name="Nat. Ecol. Evol.">
        <title>Pezizomycetes genomes reveal the molecular basis of ectomycorrhizal truffle lifestyle.</title>
        <authorList>
            <person name="Murat C."/>
            <person name="Payen T."/>
            <person name="Noel B."/>
            <person name="Kuo A."/>
            <person name="Morin E."/>
            <person name="Chen J."/>
            <person name="Kohler A."/>
            <person name="Krizsan K."/>
            <person name="Balestrini R."/>
            <person name="Da Silva C."/>
            <person name="Montanini B."/>
            <person name="Hainaut M."/>
            <person name="Levati E."/>
            <person name="Barry K.W."/>
            <person name="Belfiori B."/>
            <person name="Cichocki N."/>
            <person name="Clum A."/>
            <person name="Dockter R.B."/>
            <person name="Fauchery L."/>
            <person name="Guy J."/>
            <person name="Iotti M."/>
            <person name="Le Tacon F."/>
            <person name="Lindquist E.A."/>
            <person name="Lipzen A."/>
            <person name="Malagnac F."/>
            <person name="Mello A."/>
            <person name="Molinier V."/>
            <person name="Miyauchi S."/>
            <person name="Poulain J."/>
            <person name="Riccioni C."/>
            <person name="Rubini A."/>
            <person name="Sitrit Y."/>
            <person name="Splivallo R."/>
            <person name="Traeger S."/>
            <person name="Wang M."/>
            <person name="Zifcakova L."/>
            <person name="Wipf D."/>
            <person name="Zambonelli A."/>
            <person name="Paolocci F."/>
            <person name="Nowrousian M."/>
            <person name="Ottonello S."/>
            <person name="Baldrian P."/>
            <person name="Spatafora J.W."/>
            <person name="Henrissat B."/>
            <person name="Nagy L.G."/>
            <person name="Aury J.M."/>
            <person name="Wincker P."/>
            <person name="Grigoriev I.V."/>
            <person name="Bonfante P."/>
            <person name="Martin F.M."/>
        </authorList>
    </citation>
    <scope>NUCLEOTIDE SEQUENCE [LARGE SCALE GENOMIC DNA]</scope>
    <source>
        <strain evidence="2 3">RN42</strain>
    </source>
</reference>
<keyword evidence="3" id="KW-1185">Reference proteome</keyword>
<gene>
    <name evidence="2" type="ORF">BJ508DRAFT_367582</name>
</gene>
<feature type="region of interest" description="Disordered" evidence="1">
    <location>
        <begin position="1"/>
        <end position="52"/>
    </location>
</feature>
<proteinExistence type="predicted"/>
<evidence type="ECO:0000313" key="2">
    <source>
        <dbReference type="EMBL" id="RPA71792.1"/>
    </source>
</evidence>
<dbReference type="Proteomes" id="UP000275078">
    <property type="component" value="Unassembled WGS sequence"/>
</dbReference>
<evidence type="ECO:0000313" key="3">
    <source>
        <dbReference type="Proteomes" id="UP000275078"/>
    </source>
</evidence>
<name>A0A3N4HBF7_ASCIM</name>